<keyword evidence="11" id="KW-1185">Reference proteome</keyword>
<keyword evidence="5" id="KW-0862">Zinc</keyword>
<evidence type="ECO:0000313" key="10">
    <source>
        <dbReference type="EMBL" id="CAL8148607.1"/>
    </source>
</evidence>
<dbReference type="PROSITE" id="PS00028">
    <property type="entry name" value="ZINC_FINGER_C2H2_1"/>
    <property type="match status" value="4"/>
</dbReference>
<protein>
    <recommendedName>
        <fullName evidence="9">C2H2-type domain-containing protein</fullName>
    </recommendedName>
</protein>
<organism evidence="10 11">
    <name type="scientific">Orchesella dallaii</name>
    <dbReference type="NCBI Taxonomy" id="48710"/>
    <lineage>
        <taxon>Eukaryota</taxon>
        <taxon>Metazoa</taxon>
        <taxon>Ecdysozoa</taxon>
        <taxon>Arthropoda</taxon>
        <taxon>Hexapoda</taxon>
        <taxon>Collembola</taxon>
        <taxon>Entomobryomorpha</taxon>
        <taxon>Entomobryoidea</taxon>
        <taxon>Orchesellidae</taxon>
        <taxon>Orchesellinae</taxon>
        <taxon>Orchesella</taxon>
    </lineage>
</organism>
<dbReference type="Gene3D" id="3.30.160.60">
    <property type="entry name" value="Classic Zinc Finger"/>
    <property type="match status" value="3"/>
</dbReference>
<proteinExistence type="predicted"/>
<accession>A0ABP1S9S4</accession>
<evidence type="ECO:0000256" key="7">
    <source>
        <dbReference type="PROSITE-ProRule" id="PRU00042"/>
    </source>
</evidence>
<evidence type="ECO:0000256" key="8">
    <source>
        <dbReference type="SAM" id="MobiDB-lite"/>
    </source>
</evidence>
<comment type="subcellular location">
    <subcellularLocation>
        <location evidence="1">Nucleus</location>
    </subcellularLocation>
</comment>
<sequence length="760" mass="86374">MDLYAMSTSESEACYPSESGSEVVEPKISVRVESCLLCAATAVEYDIEGNVIKRETISDSAYEDDVVKKWSSEQLLMFLSQSLGLKNKCKRKSGWGLQLDPFPFCQMCEVLLNSLAHVYWKLEELQDLLKGKMEEAEELFRNHKLYEKHDKAYWEFRKDAIGEKKLSPKTYLSTWKKRKAQAVRPTIKVKRSRTKKKKNDQNSGETSMRLDPDHGLSPGDEDDSKVSLSTRVLRKRGVSQSYYEQDEEWSPELPTVTEEKVEQLIVPEDLDDTPFLSSPAKQVVKVQKKYKKWKPAKGRKVERERNAPPHIPRGIGVECSSALVPVLVSKNKRFRLLRTTKTKSRRNGFLERDPATGNITYTTGFGNRFGTFRTILLFKHIELEGDEEGKMGYQCTSNSCQQTFPLLISSHKQQQLFREHYLASHSDRYKCKLCPQPQQDAPQPQHKNREEFLEHLKKYHGIKTMGAYNTKKWGSGGPLKTTLLPNGCCKTCGMPGLSVEGAKYKAHLLSHMNEEERSEAMVLEGRVYKELVSPTPQQMESGCVNQCQVCGKFITQGVVGLKRHQLDNHENVVTITPAEAAMIKDRQKEPQICSICGVSMYSKKCLEVHTAKFHPDGKWDGPFKCKFPACPHNSSDEPSLKVHIEEEHGESVEAQAGVLCKICGRVLATPWTLKMHGLVHSGEKKHQCTLCSKTFPLKSTLKLHLATKHGLGAQKLTCEEEGCGKFFINRIYFRIHMRKVHGIFVKNWKSKGRQAGVKKD</sequence>
<dbReference type="InterPro" id="IPR036236">
    <property type="entry name" value="Znf_C2H2_sf"/>
</dbReference>
<gene>
    <name evidence="10" type="ORF">ODALV1_LOCUS31474</name>
</gene>
<keyword evidence="2" id="KW-0479">Metal-binding</keyword>
<evidence type="ECO:0000256" key="1">
    <source>
        <dbReference type="ARBA" id="ARBA00004123"/>
    </source>
</evidence>
<dbReference type="EMBL" id="CAXLJM020000173">
    <property type="protein sequence ID" value="CAL8148607.1"/>
    <property type="molecule type" value="Genomic_DNA"/>
</dbReference>
<evidence type="ECO:0000256" key="6">
    <source>
        <dbReference type="ARBA" id="ARBA00023242"/>
    </source>
</evidence>
<feature type="domain" description="C2H2-type" evidence="9">
    <location>
        <begin position="686"/>
        <end position="709"/>
    </location>
</feature>
<comment type="caution">
    <text evidence="10">The sequence shown here is derived from an EMBL/GenBank/DDBJ whole genome shotgun (WGS) entry which is preliminary data.</text>
</comment>
<name>A0ABP1S9S4_9HEXA</name>
<dbReference type="PANTHER" id="PTHR24406">
    <property type="entry name" value="TRANSCRIPTIONAL REPRESSOR CTCFL-RELATED"/>
    <property type="match status" value="1"/>
</dbReference>
<evidence type="ECO:0000256" key="4">
    <source>
        <dbReference type="ARBA" id="ARBA00022771"/>
    </source>
</evidence>
<dbReference type="Proteomes" id="UP001642540">
    <property type="component" value="Unassembled WGS sequence"/>
</dbReference>
<keyword evidence="3" id="KW-0677">Repeat</keyword>
<evidence type="ECO:0000256" key="2">
    <source>
        <dbReference type="ARBA" id="ARBA00022723"/>
    </source>
</evidence>
<dbReference type="InterPro" id="IPR013087">
    <property type="entry name" value="Znf_C2H2_type"/>
</dbReference>
<keyword evidence="6" id="KW-0539">Nucleus</keyword>
<keyword evidence="4 7" id="KW-0863">Zinc-finger</keyword>
<reference evidence="10 11" key="1">
    <citation type="submission" date="2024-08" db="EMBL/GenBank/DDBJ databases">
        <authorList>
            <person name="Cucini C."/>
            <person name="Frati F."/>
        </authorList>
    </citation>
    <scope>NUCLEOTIDE SEQUENCE [LARGE SCALE GENOMIC DNA]</scope>
</reference>
<feature type="region of interest" description="Disordered" evidence="8">
    <location>
        <begin position="182"/>
        <end position="228"/>
    </location>
</feature>
<evidence type="ECO:0000313" key="11">
    <source>
        <dbReference type="Proteomes" id="UP001642540"/>
    </source>
</evidence>
<feature type="domain" description="C2H2-type" evidence="9">
    <location>
        <begin position="716"/>
        <end position="741"/>
    </location>
</feature>
<dbReference type="SUPFAM" id="SSF57667">
    <property type="entry name" value="beta-beta-alpha zinc fingers"/>
    <property type="match status" value="2"/>
</dbReference>
<evidence type="ECO:0000256" key="5">
    <source>
        <dbReference type="ARBA" id="ARBA00022833"/>
    </source>
</evidence>
<evidence type="ECO:0000256" key="3">
    <source>
        <dbReference type="ARBA" id="ARBA00022737"/>
    </source>
</evidence>
<feature type="domain" description="C2H2-type" evidence="9">
    <location>
        <begin position="658"/>
        <end position="685"/>
    </location>
</feature>
<evidence type="ECO:0000259" key="9">
    <source>
        <dbReference type="PROSITE" id="PS50157"/>
    </source>
</evidence>
<dbReference type="SMART" id="SM00355">
    <property type="entry name" value="ZnF_C2H2"/>
    <property type="match status" value="8"/>
</dbReference>
<dbReference type="PROSITE" id="PS50157">
    <property type="entry name" value="ZINC_FINGER_C2H2_2"/>
    <property type="match status" value="3"/>
</dbReference>
<feature type="compositionally biased region" description="Basic residues" evidence="8">
    <location>
        <begin position="182"/>
        <end position="198"/>
    </location>
</feature>
<dbReference type="InterPro" id="IPR050888">
    <property type="entry name" value="ZnF_C2H2-type_TF"/>
</dbReference>